<comment type="caution">
    <text evidence="3">The sequence shown here is derived from an EMBL/GenBank/DDBJ whole genome shotgun (WGS) entry which is preliminary data.</text>
</comment>
<feature type="domain" description="Dynein associated protein" evidence="2">
    <location>
        <begin position="26"/>
        <end position="267"/>
    </location>
</feature>
<evidence type="ECO:0000259" key="2">
    <source>
        <dbReference type="Pfam" id="PF12455"/>
    </source>
</evidence>
<evidence type="ECO:0000256" key="1">
    <source>
        <dbReference type="SAM" id="Coils"/>
    </source>
</evidence>
<organism evidence="3 4">
    <name type="scientific">Caerostris darwini</name>
    <dbReference type="NCBI Taxonomy" id="1538125"/>
    <lineage>
        <taxon>Eukaryota</taxon>
        <taxon>Metazoa</taxon>
        <taxon>Ecdysozoa</taxon>
        <taxon>Arthropoda</taxon>
        <taxon>Chelicerata</taxon>
        <taxon>Arachnida</taxon>
        <taxon>Araneae</taxon>
        <taxon>Araneomorphae</taxon>
        <taxon>Entelegynae</taxon>
        <taxon>Araneoidea</taxon>
        <taxon>Araneidae</taxon>
        <taxon>Caerostris</taxon>
    </lineage>
</organism>
<keyword evidence="1" id="KW-0175">Coiled coil</keyword>
<protein>
    <submittedName>
        <fullName evidence="3">Dynactin subunit 1</fullName>
    </submittedName>
</protein>
<keyword evidence="4" id="KW-1185">Reference proteome</keyword>
<dbReference type="EMBL" id="BPLQ01001758">
    <property type="protein sequence ID" value="GIX85151.1"/>
    <property type="molecule type" value="Genomic_DNA"/>
</dbReference>
<accession>A0AAV4NN48</accession>
<reference evidence="3 4" key="1">
    <citation type="submission" date="2021-06" db="EMBL/GenBank/DDBJ databases">
        <title>Caerostris darwini draft genome.</title>
        <authorList>
            <person name="Kono N."/>
            <person name="Arakawa K."/>
        </authorList>
    </citation>
    <scope>NUCLEOTIDE SEQUENCE [LARGE SCALE GENOMIC DNA]</scope>
</reference>
<sequence>MHKLVEDYKEMFEKYRFLVFNLRMANDELQWKLDRATEEKQQSSFTAENLKLQIYRENKRTLEDFIKLDNIKIENEVAQQQIGYWMLYLPQNFSQGNEYQAFQCKLLLSLMLKKINLFHKYMSLKYFKDSSSSEQNQLQLLIFQTNFLLKLYALEELLDAYNISLDHAGIEIFLASGRYWDILNTKFKEIDKYLEYLCKNEIDTPRNMKSLSNTLQLFSQLLNAKFCSEQRKRIINSKCLLKMISASIKCIKDYLKFFKSLMKTPASEMKFQNLEIKCDVVVKGVNYMLNYITTEDSPKVCYDANITYRLKNVYYEISQFMELVVKIHDSVSYVDERFHSIYLFSDNELWKLNEIAAGVQMIEDSIRKSESLELCEREPIAMSALTSWIFDKKSQQEKRIGDLQSRVYFYQQKLFDANKQLAMKENKNTKPCIRKVFKENYSQTDKNITQPLSENTSSILSIKLEDMECSIKFLHFKACQIQSEQFKNRLSCLRPLKIMPKQKRYHPDVHKIIVLQKNLNKILEDLMKIVLPTVVDISSEKENQKNFRSSLLVHRELIRRDIQKKLVNLQFQFHDFKNKHYFSENQSKSSH</sequence>
<evidence type="ECO:0000313" key="3">
    <source>
        <dbReference type="EMBL" id="GIX85151.1"/>
    </source>
</evidence>
<gene>
    <name evidence="3" type="primary">DCTN1</name>
    <name evidence="3" type="ORF">CDAR_100191</name>
</gene>
<dbReference type="Pfam" id="PF12455">
    <property type="entry name" value="Dynactin"/>
    <property type="match status" value="1"/>
</dbReference>
<proteinExistence type="predicted"/>
<evidence type="ECO:0000313" key="4">
    <source>
        <dbReference type="Proteomes" id="UP001054837"/>
    </source>
</evidence>
<dbReference type="Proteomes" id="UP001054837">
    <property type="component" value="Unassembled WGS sequence"/>
</dbReference>
<dbReference type="AlphaFoldDB" id="A0AAV4NN48"/>
<name>A0AAV4NN48_9ARAC</name>
<feature type="coiled-coil region" evidence="1">
    <location>
        <begin position="19"/>
        <end position="53"/>
    </location>
</feature>
<dbReference type="InterPro" id="IPR022157">
    <property type="entry name" value="Dynactin"/>
</dbReference>